<dbReference type="InterPro" id="IPR013099">
    <property type="entry name" value="K_chnl_dom"/>
</dbReference>
<comment type="subcellular location">
    <subcellularLocation>
        <location evidence="1">Membrane</location>
        <topology evidence="1">Multi-pass membrane protein</topology>
    </subcellularLocation>
</comment>
<dbReference type="Gene3D" id="1.10.287.70">
    <property type="match status" value="1"/>
</dbReference>
<sequence length="257" mass="29048">METLKDRICELYTGESIVSVRFRYALILFDAITIFFFIGTAHLPHGPWLIGLSQFVGLFILADFMARLWIAEDRKAHFMHLYTLADLVVIVTLFLDPFLSGNVAFLRVLRGLRLIHSYQLMNDLRRDSRFFRDHEETVIASVNLFVFIMVTTTTILVFFLDLEATETPYIDALYFTVATLTTTGFGDITMQTPGGKLFSVAVMAIGVALFVRLAQAIFQPRKVRCECPSCGLMKHDPDAVHCKHCGATIHIETDGLV</sequence>
<dbReference type="SUPFAM" id="SSF81324">
    <property type="entry name" value="Voltage-gated potassium channels"/>
    <property type="match status" value="1"/>
</dbReference>
<accession>A0A1I4LWX6</accession>
<feature type="transmembrane region" description="Helical" evidence="8">
    <location>
        <begin position="172"/>
        <end position="191"/>
    </location>
</feature>
<keyword evidence="2" id="KW-0813">Transport</keyword>
<dbReference type="RefSeq" id="WP_093093148.1">
    <property type="nucleotide sequence ID" value="NZ_FOTQ01000002.1"/>
</dbReference>
<feature type="transmembrane region" description="Helical" evidence="8">
    <location>
        <begin position="48"/>
        <end position="69"/>
    </location>
</feature>
<dbReference type="AlphaFoldDB" id="A0A1I4LWX6"/>
<feature type="domain" description="Potassium channel" evidence="9">
    <location>
        <begin position="147"/>
        <end position="217"/>
    </location>
</feature>
<dbReference type="OrthoDB" id="9799090at2"/>
<reference evidence="10 11" key="1">
    <citation type="submission" date="2016-10" db="EMBL/GenBank/DDBJ databases">
        <authorList>
            <person name="de Groot N.N."/>
        </authorList>
    </citation>
    <scope>NUCLEOTIDE SEQUENCE [LARGE SCALE GENOMIC DNA]</scope>
    <source>
        <strain evidence="10 11">DSM 15283</strain>
    </source>
</reference>
<evidence type="ECO:0000256" key="5">
    <source>
        <dbReference type="ARBA" id="ARBA00023065"/>
    </source>
</evidence>
<dbReference type="InterPro" id="IPR027359">
    <property type="entry name" value="Volt_channel_dom_sf"/>
</dbReference>
<gene>
    <name evidence="10" type="ORF">SAMN04488042_102261</name>
</gene>
<dbReference type="EMBL" id="FOTQ01000002">
    <property type="protein sequence ID" value="SFL95207.1"/>
    <property type="molecule type" value="Genomic_DNA"/>
</dbReference>
<dbReference type="GO" id="GO:0005249">
    <property type="term" value="F:voltage-gated potassium channel activity"/>
    <property type="evidence" value="ECO:0007669"/>
    <property type="project" value="InterPro"/>
</dbReference>
<evidence type="ECO:0000256" key="1">
    <source>
        <dbReference type="ARBA" id="ARBA00004141"/>
    </source>
</evidence>
<evidence type="ECO:0000313" key="10">
    <source>
        <dbReference type="EMBL" id="SFL95207.1"/>
    </source>
</evidence>
<evidence type="ECO:0000256" key="8">
    <source>
        <dbReference type="SAM" id="Phobius"/>
    </source>
</evidence>
<keyword evidence="3 8" id="KW-0812">Transmembrane</keyword>
<keyword evidence="4 8" id="KW-1133">Transmembrane helix</keyword>
<dbReference type="PANTHER" id="PTHR11537:SF254">
    <property type="entry name" value="POTASSIUM VOLTAGE-GATED CHANNEL PROTEIN SHAB"/>
    <property type="match status" value="1"/>
</dbReference>
<keyword evidence="6 8" id="KW-0472">Membrane</keyword>
<organism evidence="10 11">
    <name type="scientific">Shimia aestuarii</name>
    <dbReference type="NCBI Taxonomy" id="254406"/>
    <lineage>
        <taxon>Bacteria</taxon>
        <taxon>Pseudomonadati</taxon>
        <taxon>Pseudomonadota</taxon>
        <taxon>Alphaproteobacteria</taxon>
        <taxon>Rhodobacterales</taxon>
        <taxon>Roseobacteraceae</taxon>
    </lineage>
</organism>
<name>A0A1I4LWX6_9RHOB</name>
<evidence type="ECO:0000256" key="6">
    <source>
        <dbReference type="ARBA" id="ARBA00023136"/>
    </source>
</evidence>
<feature type="transmembrane region" description="Helical" evidence="8">
    <location>
        <begin position="197"/>
        <end position="214"/>
    </location>
</feature>
<dbReference type="GO" id="GO:0001508">
    <property type="term" value="P:action potential"/>
    <property type="evidence" value="ECO:0007669"/>
    <property type="project" value="TreeGrafter"/>
</dbReference>
<evidence type="ECO:0000313" key="11">
    <source>
        <dbReference type="Proteomes" id="UP000199144"/>
    </source>
</evidence>
<feature type="transmembrane region" description="Helical" evidence="8">
    <location>
        <begin position="81"/>
        <end position="99"/>
    </location>
</feature>
<evidence type="ECO:0000256" key="2">
    <source>
        <dbReference type="ARBA" id="ARBA00022448"/>
    </source>
</evidence>
<dbReference type="GO" id="GO:0008076">
    <property type="term" value="C:voltage-gated potassium channel complex"/>
    <property type="evidence" value="ECO:0007669"/>
    <property type="project" value="InterPro"/>
</dbReference>
<evidence type="ECO:0000256" key="3">
    <source>
        <dbReference type="ARBA" id="ARBA00022692"/>
    </source>
</evidence>
<keyword evidence="11" id="KW-1185">Reference proteome</keyword>
<proteinExistence type="predicted"/>
<dbReference type="Gene3D" id="1.20.120.350">
    <property type="entry name" value="Voltage-gated potassium channels. Chain C"/>
    <property type="match status" value="1"/>
</dbReference>
<keyword evidence="5" id="KW-0406">Ion transport</keyword>
<dbReference type="InterPro" id="IPR028325">
    <property type="entry name" value="VG_K_chnl"/>
</dbReference>
<evidence type="ECO:0000256" key="4">
    <source>
        <dbReference type="ARBA" id="ARBA00022989"/>
    </source>
</evidence>
<evidence type="ECO:0000259" key="9">
    <source>
        <dbReference type="Pfam" id="PF07885"/>
    </source>
</evidence>
<dbReference type="PANTHER" id="PTHR11537">
    <property type="entry name" value="VOLTAGE-GATED POTASSIUM CHANNEL"/>
    <property type="match status" value="1"/>
</dbReference>
<dbReference type="Pfam" id="PF07885">
    <property type="entry name" value="Ion_trans_2"/>
    <property type="match status" value="1"/>
</dbReference>
<dbReference type="Proteomes" id="UP000199144">
    <property type="component" value="Unassembled WGS sequence"/>
</dbReference>
<keyword evidence="7 10" id="KW-0407">Ion channel</keyword>
<evidence type="ECO:0000256" key="7">
    <source>
        <dbReference type="ARBA" id="ARBA00023303"/>
    </source>
</evidence>
<feature type="transmembrane region" description="Helical" evidence="8">
    <location>
        <begin position="21"/>
        <end position="42"/>
    </location>
</feature>
<protein>
    <submittedName>
        <fullName evidence="10">Voltage-gated potassium channel</fullName>
    </submittedName>
</protein>
<feature type="transmembrane region" description="Helical" evidence="8">
    <location>
        <begin position="138"/>
        <end position="160"/>
    </location>
</feature>